<dbReference type="AlphaFoldDB" id="A0A8F5BYX7"/>
<sequence length="181" mass="21090">MSYFLQLIVSSAFAIGYVIFLFMISNSMRRRAKLLRDKLKVEFPLRFLERSVDFLSSSEFAELMSELSLMTNIGKINKNNLINDFYSRSPKIEKELEDLLLLISIANRIDSLAKDLERKSIIIRLAAILILPDLIGLFALMYYYHNVNILYFISIGIMIGLLFIIFESLIIYNHSEKYIKI</sequence>
<name>A0A8F5BYX7_9CREN</name>
<evidence type="ECO:0000256" key="1">
    <source>
        <dbReference type="SAM" id="Phobius"/>
    </source>
</evidence>
<feature type="transmembrane region" description="Helical" evidence="1">
    <location>
        <begin position="121"/>
        <end position="143"/>
    </location>
</feature>
<organism evidence="2 3">
    <name type="scientific">Saccharolobus shibatae</name>
    <dbReference type="NCBI Taxonomy" id="2286"/>
    <lineage>
        <taxon>Archaea</taxon>
        <taxon>Thermoproteota</taxon>
        <taxon>Thermoprotei</taxon>
        <taxon>Sulfolobales</taxon>
        <taxon>Sulfolobaceae</taxon>
        <taxon>Saccharolobus</taxon>
    </lineage>
</organism>
<feature type="transmembrane region" description="Helical" evidence="1">
    <location>
        <begin position="6"/>
        <end position="24"/>
    </location>
</feature>
<feature type="transmembrane region" description="Helical" evidence="1">
    <location>
        <begin position="149"/>
        <end position="172"/>
    </location>
</feature>
<keyword evidence="3" id="KW-1185">Reference proteome</keyword>
<dbReference type="GeneID" id="65556021"/>
<keyword evidence="1" id="KW-0472">Membrane</keyword>
<gene>
    <name evidence="2" type="ORF">J5U22_00572</name>
</gene>
<protein>
    <submittedName>
        <fullName evidence="2">Uncharacterized protein</fullName>
    </submittedName>
</protein>
<dbReference type="Proteomes" id="UP000694036">
    <property type="component" value="Chromosome"/>
</dbReference>
<dbReference type="RefSeq" id="WP_218259383.1">
    <property type="nucleotide sequence ID" value="NZ_CP077713.1"/>
</dbReference>
<reference evidence="2 3" key="1">
    <citation type="journal article" date="2021" name="Environ. Microbiol.">
        <title>New insights into the diversity and evolution of the archaeal mobilome from three complete genomes of Saccharolobus shibatae.</title>
        <authorList>
            <person name="Medvedeva S."/>
            <person name="Brandt D."/>
            <person name="Cvirkaite-Krupovic V."/>
            <person name="Liu Y."/>
            <person name="Severinov K."/>
            <person name="Ishino S."/>
            <person name="Ishino Y."/>
            <person name="Prangishvili D."/>
            <person name="Kalinowski J."/>
            <person name="Krupovic M."/>
        </authorList>
    </citation>
    <scope>NUCLEOTIDE SEQUENCE [LARGE SCALE GENOMIC DNA]</scope>
    <source>
        <strain evidence="2 3">S38A</strain>
    </source>
</reference>
<keyword evidence="1" id="KW-0812">Transmembrane</keyword>
<evidence type="ECO:0000313" key="2">
    <source>
        <dbReference type="EMBL" id="QXJ34027.1"/>
    </source>
</evidence>
<dbReference type="EMBL" id="CP077713">
    <property type="protein sequence ID" value="QXJ34027.1"/>
    <property type="molecule type" value="Genomic_DNA"/>
</dbReference>
<keyword evidence="1" id="KW-1133">Transmembrane helix</keyword>
<accession>A0A8F5BYX7</accession>
<proteinExistence type="predicted"/>
<evidence type="ECO:0000313" key="3">
    <source>
        <dbReference type="Proteomes" id="UP000694036"/>
    </source>
</evidence>